<dbReference type="STRING" id="947033.Lste_2546"/>
<evidence type="ECO:0000256" key="1">
    <source>
        <dbReference type="SAM" id="Coils"/>
    </source>
</evidence>
<dbReference type="PATRIC" id="fig|947033.5.peg.2701"/>
<feature type="compositionally biased region" description="Basic and acidic residues" evidence="2">
    <location>
        <begin position="430"/>
        <end position="446"/>
    </location>
</feature>
<organism evidence="3 4">
    <name type="scientific">Legionella steelei</name>
    <dbReference type="NCBI Taxonomy" id="947033"/>
    <lineage>
        <taxon>Bacteria</taxon>
        <taxon>Pseudomonadati</taxon>
        <taxon>Pseudomonadota</taxon>
        <taxon>Gammaproteobacteria</taxon>
        <taxon>Legionellales</taxon>
        <taxon>Legionellaceae</taxon>
        <taxon>Legionella</taxon>
    </lineage>
</organism>
<feature type="region of interest" description="Disordered" evidence="2">
    <location>
        <begin position="429"/>
        <end position="479"/>
    </location>
</feature>
<feature type="coiled-coil region" evidence="1">
    <location>
        <begin position="165"/>
        <end position="221"/>
    </location>
</feature>
<proteinExistence type="predicted"/>
<evidence type="ECO:0000313" key="4">
    <source>
        <dbReference type="Proteomes" id="UP000054926"/>
    </source>
</evidence>
<protein>
    <submittedName>
        <fullName evidence="3">Uncharacterized protein</fullName>
    </submittedName>
</protein>
<dbReference type="Proteomes" id="UP000054926">
    <property type="component" value="Unassembled WGS sequence"/>
</dbReference>
<dbReference type="RefSeq" id="WP_157070745.1">
    <property type="nucleotide sequence ID" value="NZ_LNYY01000019.1"/>
</dbReference>
<sequence>MASKNIILILGDDKETLASAQGIATQLPNCEIRRFSPECLIGLKPADVARMTVVGHAHTTRYGASDFKPKEFVEAFDKARTTAGFKREDIIGLRCFGCELGLVDKTGDCYAQKMTNEFTLHGYRLDLSAFTNRNATPVQAMRVGVGQDGSTSVFGFTTEQAARRGGELREQLQAKSAQIKELQAQVSLFDKIVLGGTITAIDKAQREWDILFKEYEQLQVRIDEQKYPIKALDRDKKYQFIPSITQEALEKRVNDLRKGIANCENNIRVFHDIGEPSMALSMQNAKEALEEELSAITGLDLQAPAAREPIPETMQPERGVLSTRLKSAWQGVTQAFSGLRIRSSAAEDFSESLLGSEADLKNEQQQEKRGVLTRLKSSWQGVMQFFSGLRAKSSVSEDFSESLLSSQGEEGAKNAHNCSYRQTMAILDRPGAKRKEGPIEQVTAKEEIDEAISPTRNKNGTLQRSPPEQQKEEHLQPKF</sequence>
<accession>A0A0W0ZIZ7</accession>
<feature type="compositionally biased region" description="Polar residues" evidence="2">
    <location>
        <begin position="454"/>
        <end position="468"/>
    </location>
</feature>
<name>A0A0W0ZIZ7_9GAMM</name>
<keyword evidence="4" id="KW-1185">Reference proteome</keyword>
<evidence type="ECO:0000313" key="3">
    <source>
        <dbReference type="EMBL" id="KTD69388.1"/>
    </source>
</evidence>
<comment type="caution">
    <text evidence="3">The sequence shown here is derived from an EMBL/GenBank/DDBJ whole genome shotgun (WGS) entry which is preliminary data.</text>
</comment>
<keyword evidence="1" id="KW-0175">Coiled coil</keyword>
<reference evidence="3 4" key="1">
    <citation type="submission" date="2015-11" db="EMBL/GenBank/DDBJ databases">
        <title>Genomic analysis of 38 Legionella species identifies large and diverse effector repertoires.</title>
        <authorList>
            <person name="Burstein D."/>
            <person name="Amaro F."/>
            <person name="Zusman T."/>
            <person name="Lifshitz Z."/>
            <person name="Cohen O."/>
            <person name="Gilbert J.A."/>
            <person name="Pupko T."/>
            <person name="Shuman H.A."/>
            <person name="Segal G."/>
        </authorList>
    </citation>
    <scope>NUCLEOTIDE SEQUENCE [LARGE SCALE GENOMIC DNA]</scope>
    <source>
        <strain evidence="3 4">IMVS3376</strain>
    </source>
</reference>
<gene>
    <name evidence="3" type="ORF">Lste_2546</name>
</gene>
<evidence type="ECO:0000256" key="2">
    <source>
        <dbReference type="SAM" id="MobiDB-lite"/>
    </source>
</evidence>
<dbReference type="EMBL" id="LNYY01000019">
    <property type="protein sequence ID" value="KTD69388.1"/>
    <property type="molecule type" value="Genomic_DNA"/>
</dbReference>
<dbReference type="OrthoDB" id="5657139at2"/>
<dbReference type="AlphaFoldDB" id="A0A0W0ZIZ7"/>
<feature type="compositionally biased region" description="Basic and acidic residues" evidence="2">
    <location>
        <begin position="469"/>
        <end position="479"/>
    </location>
</feature>